<protein>
    <recommendedName>
        <fullName evidence="3">Ricin B lectin domain-containing protein</fullName>
    </recommendedName>
</protein>
<dbReference type="Gene3D" id="2.60.40.10">
    <property type="entry name" value="Immunoglobulins"/>
    <property type="match status" value="1"/>
</dbReference>
<dbReference type="Proteomes" id="UP000334990">
    <property type="component" value="Unassembled WGS sequence"/>
</dbReference>
<keyword evidence="1 2" id="KW-0732">Signal</keyword>
<reference evidence="4 5" key="1">
    <citation type="submission" date="2019-10" db="EMBL/GenBank/DDBJ databases">
        <title>Whole genome shotgun sequence of Acrocarpospora corrugata NBRC 13972.</title>
        <authorList>
            <person name="Ichikawa N."/>
            <person name="Kimura A."/>
            <person name="Kitahashi Y."/>
            <person name="Komaki H."/>
            <person name="Oguchi A."/>
        </authorList>
    </citation>
    <scope>NUCLEOTIDE SEQUENCE [LARGE SCALE GENOMIC DNA]</scope>
    <source>
        <strain evidence="4 5">NBRC 13972</strain>
    </source>
</reference>
<dbReference type="SMART" id="SM00458">
    <property type="entry name" value="RICIN"/>
    <property type="match status" value="1"/>
</dbReference>
<comment type="caution">
    <text evidence="4">The sequence shown here is derived from an EMBL/GenBank/DDBJ whole genome shotgun (WGS) entry which is preliminary data.</text>
</comment>
<dbReference type="Pfam" id="PF00652">
    <property type="entry name" value="Ricin_B_lectin"/>
    <property type="match status" value="1"/>
</dbReference>
<dbReference type="InterPro" id="IPR013783">
    <property type="entry name" value="Ig-like_fold"/>
</dbReference>
<dbReference type="PANTHER" id="PTHR46580">
    <property type="entry name" value="SENSOR KINASE-RELATED"/>
    <property type="match status" value="1"/>
</dbReference>
<dbReference type="PROSITE" id="PS50231">
    <property type="entry name" value="RICIN_B_LECTIN"/>
    <property type="match status" value="1"/>
</dbReference>
<dbReference type="Gene3D" id="2.80.10.50">
    <property type="match status" value="1"/>
</dbReference>
<evidence type="ECO:0000256" key="1">
    <source>
        <dbReference type="ARBA" id="ARBA00022729"/>
    </source>
</evidence>
<dbReference type="InterPro" id="IPR000772">
    <property type="entry name" value="Ricin_B_lectin"/>
</dbReference>
<dbReference type="SUPFAM" id="SSF50370">
    <property type="entry name" value="Ricin B-like lectins"/>
    <property type="match status" value="1"/>
</dbReference>
<sequence>MATAACASALGLLLLAIGAPPVAAAARTGAGTNVLADETRKFTGVRQHWNVLRKQSGGTSYYDRPTINSDDATRGVLRAGYASDDGGSTARTLLQLDTSRVARTHILWATLRLWQAWSSKDCGNGNESGGAVDVYQVPAFGSGTTWNAAWNSTAWGSNLGGNSRAVRRTGGGYQGRCPADYVAFDVTGAVRGVAAAGGTSISLGLRAENESDEWSWKRYLMFATANAKNPSLDIGYNTIPGAPAALVTEDDSAPGDATDDTLCVTGPARPAVTSLTPTLSAQMKDGDGSTHAEFEWSQVGAARVGGLQTGLVADGANISAVIPAGQLQEGGTYSWRVRGYDLLGSYGTDYGPWSRSCEFTIETPGPANSPPLPTVTSADFVRDDFGPTPAGVPGTVTFAGQDVVAFRYGFRQDALAMTVQARPDGTAEAPITMTHDNPAELWVQAVDRAGNKSVGPDGDAATGIARYPFQAATGSGQTPHLRGDLNGDGRADVTVLTDGGGRAQVWNVAGASPVNVFDAGAFPLAKVKSAAGDFDGDGRTDLAMFRDEGNGRTTLHLLRSDGNALAGTQVWESATWNWAKTQVVAGNFDGDAARRDDLAVLYDLGGATMDLRVFLGTAAGFAAPATWASAARDATKIKLVAADFDADGDHDLAEVRDLGSRIGVYLLPSTRTSFAAPATWYDDPSRGWSWTGSKFVAADVSGDGRPELAAFYRYGELAHTAVYLFANHGGGFTNPPLQPLWQSGDHAWDWNLVDPSAGDLDGDGDEDLVAAYGCCGPGQHALWRFTAGGGTVAAPQPYWRGSLSTAGRAGVQIDPAATYQLMASHSGRCLAVSGASTADNAPMIQYDCGSQRFRVVATGAAQFMLQPAHVTGKCVSAGSATAAGTKAFQYVCGPPYGDQAYRLDYVAGSGDDTLVRVRPMHSGNCLDVEGPSLLNNALIHQWTCLNTASQEFYLRRS</sequence>
<feature type="signal peptide" evidence="2">
    <location>
        <begin position="1"/>
        <end position="25"/>
    </location>
</feature>
<evidence type="ECO:0000313" key="4">
    <source>
        <dbReference type="EMBL" id="GER98037.1"/>
    </source>
</evidence>
<evidence type="ECO:0000256" key="2">
    <source>
        <dbReference type="SAM" id="SignalP"/>
    </source>
</evidence>
<dbReference type="AlphaFoldDB" id="A0A5M3VUJ5"/>
<dbReference type="Pfam" id="PF13517">
    <property type="entry name" value="FG-GAP_3"/>
    <property type="match status" value="2"/>
</dbReference>
<dbReference type="Gene3D" id="2.40.128.340">
    <property type="match status" value="2"/>
</dbReference>
<feature type="domain" description="Ricin B lectin" evidence="3">
    <location>
        <begin position="817"/>
        <end position="955"/>
    </location>
</feature>
<dbReference type="InterPro" id="IPR035992">
    <property type="entry name" value="Ricin_B-like_lectins"/>
</dbReference>
<gene>
    <name evidence="4" type="ORF">Acor_00990</name>
</gene>
<proteinExistence type="predicted"/>
<dbReference type="NCBIfam" id="NF033679">
    <property type="entry name" value="DNRLRE_dom"/>
    <property type="match status" value="1"/>
</dbReference>
<feature type="chain" id="PRO_5024460451" description="Ricin B lectin domain-containing protein" evidence="2">
    <location>
        <begin position="26"/>
        <end position="957"/>
    </location>
</feature>
<dbReference type="InterPro" id="IPR013517">
    <property type="entry name" value="FG-GAP"/>
</dbReference>
<accession>A0A5M3VUJ5</accession>
<evidence type="ECO:0000259" key="3">
    <source>
        <dbReference type="SMART" id="SM00458"/>
    </source>
</evidence>
<keyword evidence="5" id="KW-1185">Reference proteome</keyword>
<dbReference type="GO" id="GO:0005975">
    <property type="term" value="P:carbohydrate metabolic process"/>
    <property type="evidence" value="ECO:0007669"/>
    <property type="project" value="UniProtKB-ARBA"/>
</dbReference>
<dbReference type="EMBL" id="BLAD01000035">
    <property type="protein sequence ID" value="GER98037.1"/>
    <property type="molecule type" value="Genomic_DNA"/>
</dbReference>
<name>A0A5M3VUJ5_9ACTN</name>
<evidence type="ECO:0000313" key="5">
    <source>
        <dbReference type="Proteomes" id="UP000334990"/>
    </source>
</evidence>
<dbReference type="InterPro" id="IPR028994">
    <property type="entry name" value="Integrin_alpha_N"/>
</dbReference>
<dbReference type="SUPFAM" id="SSF69318">
    <property type="entry name" value="Integrin alpha N-terminal domain"/>
    <property type="match status" value="1"/>
</dbReference>
<organism evidence="4 5">
    <name type="scientific">Acrocarpospora corrugata</name>
    <dbReference type="NCBI Taxonomy" id="35763"/>
    <lineage>
        <taxon>Bacteria</taxon>
        <taxon>Bacillati</taxon>
        <taxon>Actinomycetota</taxon>
        <taxon>Actinomycetes</taxon>
        <taxon>Streptosporangiales</taxon>
        <taxon>Streptosporangiaceae</taxon>
        <taxon>Acrocarpospora</taxon>
    </lineage>
</organism>